<dbReference type="RefSeq" id="WP_079603978.1">
    <property type="nucleotide sequence ID" value="NZ_LT670817.1"/>
</dbReference>
<sequence length="73" mass="7819">MIAESFNSRTLANMEVALDRACKALPAGAEEHWARRHIASKILECAERGDKTLDGLTNAGRVAVSELSSAHGL</sequence>
<protein>
    <submittedName>
        <fullName evidence="1">Uncharacterized protein</fullName>
    </submittedName>
</protein>
<proteinExistence type="predicted"/>
<gene>
    <name evidence="1" type="ORF">SAMN05443248_5350</name>
</gene>
<evidence type="ECO:0000313" key="1">
    <source>
        <dbReference type="EMBL" id="SHH59860.1"/>
    </source>
</evidence>
<organism evidence="1 2">
    <name type="scientific">Bradyrhizobium erythrophlei</name>
    <dbReference type="NCBI Taxonomy" id="1437360"/>
    <lineage>
        <taxon>Bacteria</taxon>
        <taxon>Pseudomonadati</taxon>
        <taxon>Pseudomonadota</taxon>
        <taxon>Alphaproteobacteria</taxon>
        <taxon>Hyphomicrobiales</taxon>
        <taxon>Nitrobacteraceae</taxon>
        <taxon>Bradyrhizobium</taxon>
    </lineage>
</organism>
<accession>A0A1M5UA95</accession>
<name>A0A1M5UA95_9BRAD</name>
<dbReference type="OrthoDB" id="8140670at2"/>
<evidence type="ECO:0000313" key="2">
    <source>
        <dbReference type="Proteomes" id="UP000189796"/>
    </source>
</evidence>
<dbReference type="EMBL" id="LT670817">
    <property type="protein sequence ID" value="SHH59860.1"/>
    <property type="molecule type" value="Genomic_DNA"/>
</dbReference>
<dbReference type="Proteomes" id="UP000189796">
    <property type="component" value="Chromosome I"/>
</dbReference>
<dbReference type="AlphaFoldDB" id="A0A1M5UA95"/>
<reference evidence="1 2" key="1">
    <citation type="submission" date="2016-11" db="EMBL/GenBank/DDBJ databases">
        <authorList>
            <person name="Jaros S."/>
            <person name="Januszkiewicz K."/>
            <person name="Wedrychowicz H."/>
        </authorList>
    </citation>
    <scope>NUCLEOTIDE SEQUENCE [LARGE SCALE GENOMIC DNA]</scope>
    <source>
        <strain evidence="1 2">GAS138</strain>
    </source>
</reference>